<dbReference type="AlphaFoldDB" id="A0A6A0A2X1"/>
<dbReference type="EMBL" id="BLLF01003187">
    <property type="protein sequence ID" value="GFH26636.1"/>
    <property type="molecule type" value="Genomic_DNA"/>
</dbReference>
<feature type="region of interest" description="Disordered" evidence="1">
    <location>
        <begin position="43"/>
        <end position="212"/>
    </location>
</feature>
<evidence type="ECO:0000313" key="4">
    <source>
        <dbReference type="Proteomes" id="UP000485058"/>
    </source>
</evidence>
<dbReference type="Gene3D" id="3.90.70.80">
    <property type="match status" value="1"/>
</dbReference>
<dbReference type="Proteomes" id="UP000485058">
    <property type="component" value="Unassembled WGS sequence"/>
</dbReference>
<evidence type="ECO:0000313" key="3">
    <source>
        <dbReference type="EMBL" id="GFH26636.1"/>
    </source>
</evidence>
<feature type="non-terminal residue" evidence="3">
    <location>
        <position position="313"/>
    </location>
</feature>
<feature type="compositionally biased region" description="Pro residues" evidence="1">
    <location>
        <begin position="107"/>
        <end position="123"/>
    </location>
</feature>
<protein>
    <submittedName>
        <fullName evidence="3">J domain-containing protein</fullName>
    </submittedName>
</protein>
<proteinExistence type="predicted"/>
<feature type="compositionally biased region" description="Low complexity" evidence="1">
    <location>
        <begin position="140"/>
        <end position="161"/>
    </location>
</feature>
<evidence type="ECO:0000259" key="2">
    <source>
        <dbReference type="PROSITE" id="PS50802"/>
    </source>
</evidence>
<gene>
    <name evidence="3" type="ORF">HaLaN_24814</name>
</gene>
<dbReference type="InterPro" id="IPR003323">
    <property type="entry name" value="OTU_dom"/>
</dbReference>
<dbReference type="PROSITE" id="PS50802">
    <property type="entry name" value="OTU"/>
    <property type="match status" value="1"/>
</dbReference>
<keyword evidence="4" id="KW-1185">Reference proteome</keyword>
<accession>A0A6A0A2X1</accession>
<comment type="caution">
    <text evidence="3">The sequence shown here is derived from an EMBL/GenBank/DDBJ whole genome shotgun (WGS) entry which is preliminary data.</text>
</comment>
<sequence length="313" mass="34719">MPMLNTPDGQRVMRILDEAKQCMATYTQRRSPIQAPKAHLARLPEPAPTNSPNTPAGPCAPRLPTVSLSPPRLHTVSHSPPRLPTAPLSSQRMPTAPFNPLRLPTAPVNPPRLPPAPLSPPHLPTARSSPAQSPTTKRVPSPQSPSLQQQHLLQPPHQQQPHPHRPHPKQPHPQLPHPQQPHSQQPHPQQPRHQQSHPQQPHSQQPRRPNLWSPVGLAYEHVRAIPIRHLAKKGLSLYNVLGDGNCFFHASCVWQGTYHPQAHADEREATAHFAENLVQLYQKLVAANQVPPDLPPLMSVLPHNQTEPIPLGL</sequence>
<feature type="compositionally biased region" description="Polar residues" evidence="1">
    <location>
        <begin position="126"/>
        <end position="138"/>
    </location>
</feature>
<feature type="domain" description="OTU" evidence="2">
    <location>
        <begin position="235"/>
        <end position="313"/>
    </location>
</feature>
<name>A0A6A0A2X1_HAELA</name>
<organism evidence="3 4">
    <name type="scientific">Haematococcus lacustris</name>
    <name type="common">Green alga</name>
    <name type="synonym">Haematococcus pluvialis</name>
    <dbReference type="NCBI Taxonomy" id="44745"/>
    <lineage>
        <taxon>Eukaryota</taxon>
        <taxon>Viridiplantae</taxon>
        <taxon>Chlorophyta</taxon>
        <taxon>core chlorophytes</taxon>
        <taxon>Chlorophyceae</taxon>
        <taxon>CS clade</taxon>
        <taxon>Chlamydomonadales</taxon>
        <taxon>Haematococcaceae</taxon>
        <taxon>Haematococcus</taxon>
    </lineage>
</organism>
<reference evidence="3 4" key="1">
    <citation type="submission" date="2020-02" db="EMBL/GenBank/DDBJ databases">
        <title>Draft genome sequence of Haematococcus lacustris strain NIES-144.</title>
        <authorList>
            <person name="Morimoto D."/>
            <person name="Nakagawa S."/>
            <person name="Yoshida T."/>
            <person name="Sawayama S."/>
        </authorList>
    </citation>
    <scope>NUCLEOTIDE SEQUENCE [LARGE SCALE GENOMIC DNA]</scope>
    <source>
        <strain evidence="3 4">NIES-144</strain>
    </source>
</reference>
<evidence type="ECO:0000256" key="1">
    <source>
        <dbReference type="SAM" id="MobiDB-lite"/>
    </source>
</evidence>
<feature type="compositionally biased region" description="Low complexity" evidence="1">
    <location>
        <begin position="180"/>
        <end position="209"/>
    </location>
</feature>
<feature type="non-terminal residue" evidence="3">
    <location>
        <position position="1"/>
    </location>
</feature>